<evidence type="ECO:0000313" key="6">
    <source>
        <dbReference type="Proteomes" id="UP000005408"/>
    </source>
</evidence>
<keyword evidence="1" id="KW-0489">Methyltransferase</keyword>
<dbReference type="Pfam" id="PF08241">
    <property type="entry name" value="Methyltransf_11"/>
    <property type="match status" value="1"/>
</dbReference>
<keyword evidence="2" id="KW-0808">Transferase</keyword>
<dbReference type="InterPro" id="IPR051422">
    <property type="entry name" value="AlkB_tRNA_MeTrf/Diox"/>
</dbReference>
<feature type="compositionally biased region" description="Low complexity" evidence="3">
    <location>
        <begin position="175"/>
        <end position="191"/>
    </location>
</feature>
<evidence type="ECO:0000256" key="1">
    <source>
        <dbReference type="ARBA" id="ARBA00022603"/>
    </source>
</evidence>
<dbReference type="GO" id="GO:0106335">
    <property type="term" value="F:tRNA (5-carboxymethyluridine(34)-5-O)-methyltransferase activity"/>
    <property type="evidence" value="ECO:0007669"/>
    <property type="project" value="TreeGrafter"/>
</dbReference>
<evidence type="ECO:0000256" key="3">
    <source>
        <dbReference type="SAM" id="MobiDB-lite"/>
    </source>
</evidence>
<evidence type="ECO:0000259" key="4">
    <source>
        <dbReference type="Pfam" id="PF08241"/>
    </source>
</evidence>
<sequence>MPVRDVRKHRDLHLERKHVYNVYDQIAPKFSEISQKAWPNVRRFLKDLPPGSVVADIGCGSGRYLHINSKVSKIGVDICTPLVEGARKKGHEVLVADNLTLPFRDGAFDAVISIGVIHHFSSQSRRLQAVKEMCRLLRPGGQIMIYVWAFEQKHRKFKAQDVLIPWHGNQSNKRSGSLDLSSNASSDSESSIDTEDSRKSIQNLNRTLSDPGTEHDETQLQAYLRTVTQGSQFTQKHRCNTLPSSLEGLSGEESHDETMPSVLAAECRKFEASLKAMSSSMFYLSENEQRQASEYRQDYIDRVEDSSFHSTRISHHMAAKIPVLDDSLPPLRNQSTAQVSASTAREESLLKKHSRDLETNGFQSDKCKQGNARINKAKDLCSSHEFSANLQDNNASKSNFICDLCPEHKPSLGQYFCMNSDLDNKSYALMEDSVKEKKNKLTLFASIKESFLNFFEGKSSKLKKPKLEMPLCESEDVDVSDFAVREFPMSSCPNYRKEITSEDSEEVFLSNESPDTGVICMKDKASDFHGHQTSTKLSRPNGAQLKHSMSDISPSKLQSLKRFDHMSTDSLKTRTQVIGMSRQHSHSLPTVNLTEPVQVSYPPASVPSSPAIRNKFFKNSTELSRFYHVFKDGELSKLISKQVPNVRIVSSTYDHANWCIVAEKCLTS</sequence>
<organism evidence="5 6">
    <name type="scientific">Magallana gigas</name>
    <name type="common">Pacific oyster</name>
    <name type="synonym">Crassostrea gigas</name>
    <dbReference type="NCBI Taxonomy" id="29159"/>
    <lineage>
        <taxon>Eukaryota</taxon>
        <taxon>Metazoa</taxon>
        <taxon>Spiralia</taxon>
        <taxon>Lophotrochozoa</taxon>
        <taxon>Mollusca</taxon>
        <taxon>Bivalvia</taxon>
        <taxon>Autobranchia</taxon>
        <taxon>Pteriomorphia</taxon>
        <taxon>Ostreida</taxon>
        <taxon>Ostreoidea</taxon>
        <taxon>Ostreidae</taxon>
        <taxon>Magallana</taxon>
    </lineage>
</organism>
<feature type="domain" description="Methyltransferase type 11" evidence="4">
    <location>
        <begin position="56"/>
        <end position="145"/>
    </location>
</feature>
<evidence type="ECO:0000313" key="5">
    <source>
        <dbReference type="EnsemblMetazoa" id="G27031.1:cds"/>
    </source>
</evidence>
<accession>A0A8W8L914</accession>
<dbReference type="GO" id="GO:0000049">
    <property type="term" value="F:tRNA binding"/>
    <property type="evidence" value="ECO:0007669"/>
    <property type="project" value="TreeGrafter"/>
</dbReference>
<dbReference type="GO" id="GO:0008757">
    <property type="term" value="F:S-adenosylmethionine-dependent methyltransferase activity"/>
    <property type="evidence" value="ECO:0007669"/>
    <property type="project" value="InterPro"/>
</dbReference>
<dbReference type="Proteomes" id="UP000005408">
    <property type="component" value="Unassembled WGS sequence"/>
</dbReference>
<protein>
    <recommendedName>
        <fullName evidence="4">Methyltransferase type 11 domain-containing protein</fullName>
    </recommendedName>
</protein>
<feature type="region of interest" description="Disordered" evidence="3">
    <location>
        <begin position="171"/>
        <end position="199"/>
    </location>
</feature>
<dbReference type="InterPro" id="IPR029063">
    <property type="entry name" value="SAM-dependent_MTases_sf"/>
</dbReference>
<dbReference type="PANTHER" id="PTHR13069:SF37">
    <property type="entry name" value="FIRE DANCER"/>
    <property type="match status" value="1"/>
</dbReference>
<dbReference type="SUPFAM" id="SSF53335">
    <property type="entry name" value="S-adenosyl-L-methionine-dependent methyltransferases"/>
    <property type="match status" value="1"/>
</dbReference>
<dbReference type="GO" id="GO:0030488">
    <property type="term" value="P:tRNA methylation"/>
    <property type="evidence" value="ECO:0007669"/>
    <property type="project" value="TreeGrafter"/>
</dbReference>
<feature type="region of interest" description="Disordered" evidence="3">
    <location>
        <begin position="234"/>
        <end position="255"/>
    </location>
</feature>
<dbReference type="AlphaFoldDB" id="A0A8W8L914"/>
<keyword evidence="6" id="KW-1185">Reference proteome</keyword>
<dbReference type="EnsemblMetazoa" id="G27031.1">
    <property type="protein sequence ID" value="G27031.1:cds"/>
    <property type="gene ID" value="G27031"/>
</dbReference>
<dbReference type="GO" id="GO:0002098">
    <property type="term" value="P:tRNA wobble uridine modification"/>
    <property type="evidence" value="ECO:0007669"/>
    <property type="project" value="TreeGrafter"/>
</dbReference>
<dbReference type="GO" id="GO:0005634">
    <property type="term" value="C:nucleus"/>
    <property type="evidence" value="ECO:0007669"/>
    <property type="project" value="TreeGrafter"/>
</dbReference>
<dbReference type="PANTHER" id="PTHR13069">
    <property type="entry name" value="ALKYLATED DNA REPAIR PROTEIN ALKB HOMOLOG 8"/>
    <property type="match status" value="1"/>
</dbReference>
<evidence type="ECO:0000256" key="2">
    <source>
        <dbReference type="ARBA" id="ARBA00022679"/>
    </source>
</evidence>
<proteinExistence type="predicted"/>
<feature type="region of interest" description="Disordered" evidence="3">
    <location>
        <begin position="530"/>
        <end position="551"/>
    </location>
</feature>
<dbReference type="Gene3D" id="3.40.50.150">
    <property type="entry name" value="Vaccinia Virus protein VP39"/>
    <property type="match status" value="2"/>
</dbReference>
<name>A0A8W8L914_MAGGI</name>
<dbReference type="FunFam" id="3.40.50.150:FF:000195">
    <property type="entry name" value="Methyltransferase domain containing protein"/>
    <property type="match status" value="1"/>
</dbReference>
<dbReference type="InterPro" id="IPR013216">
    <property type="entry name" value="Methyltransf_11"/>
</dbReference>
<reference evidence="5" key="1">
    <citation type="submission" date="2022-08" db="UniProtKB">
        <authorList>
            <consortium name="EnsemblMetazoa"/>
        </authorList>
    </citation>
    <scope>IDENTIFICATION</scope>
    <source>
        <strain evidence="5">05x7-T-G4-1.051#20</strain>
    </source>
</reference>
<dbReference type="CDD" id="cd02440">
    <property type="entry name" value="AdoMet_MTases"/>
    <property type="match status" value="1"/>
</dbReference>
<dbReference type="GO" id="GO:0005737">
    <property type="term" value="C:cytoplasm"/>
    <property type="evidence" value="ECO:0007669"/>
    <property type="project" value="TreeGrafter"/>
</dbReference>